<dbReference type="PIRSF" id="PIRSF021320">
    <property type="entry name" value="DUF984"/>
    <property type="match status" value="1"/>
</dbReference>
<dbReference type="SMART" id="SM01022">
    <property type="entry name" value="ASCH"/>
    <property type="match status" value="1"/>
</dbReference>
<evidence type="ECO:0000313" key="2">
    <source>
        <dbReference type="EMBL" id="PSB29724.1"/>
    </source>
</evidence>
<proteinExistence type="predicted"/>
<reference evidence="3" key="1">
    <citation type="submission" date="2018-02" db="EMBL/GenBank/DDBJ databases">
        <authorList>
            <person name="Moore K."/>
            <person name="Momper L."/>
        </authorList>
    </citation>
    <scope>NUCLEOTIDE SEQUENCE [LARGE SCALE GENOMIC DNA]</scope>
    <source>
        <strain evidence="3">ULC18</strain>
    </source>
</reference>
<dbReference type="CDD" id="cd06553">
    <property type="entry name" value="ASCH_Ef3133_like"/>
    <property type="match status" value="1"/>
</dbReference>
<name>A0A2T1EAI1_9CYAN</name>
<organism evidence="2 3">
    <name type="scientific">Stenomitos frigidus ULC18</name>
    <dbReference type="NCBI Taxonomy" id="2107698"/>
    <lineage>
        <taxon>Bacteria</taxon>
        <taxon>Bacillati</taxon>
        <taxon>Cyanobacteriota</taxon>
        <taxon>Cyanophyceae</taxon>
        <taxon>Leptolyngbyales</taxon>
        <taxon>Leptolyngbyaceae</taxon>
        <taxon>Stenomitos</taxon>
    </lineage>
</organism>
<dbReference type="RefSeq" id="WP_106256295.1">
    <property type="nucleotide sequence ID" value="NZ_CAWNSW010000078.1"/>
</dbReference>
<dbReference type="SUPFAM" id="SSF88697">
    <property type="entry name" value="PUA domain-like"/>
    <property type="match status" value="1"/>
</dbReference>
<comment type="caution">
    <text evidence="2">The sequence shown here is derived from an EMBL/GenBank/DDBJ whole genome shotgun (WGS) entry which is preliminary data.</text>
</comment>
<dbReference type="PANTHER" id="PTHR39203:SF1">
    <property type="entry name" value="CYTOPLASMIC PROTEIN"/>
    <property type="match status" value="1"/>
</dbReference>
<dbReference type="Proteomes" id="UP000239576">
    <property type="component" value="Unassembled WGS sequence"/>
</dbReference>
<evidence type="ECO:0000313" key="3">
    <source>
        <dbReference type="Proteomes" id="UP000239576"/>
    </source>
</evidence>
<dbReference type="OrthoDB" id="9807542at2"/>
<sequence length="154" mass="17696">MNEEQLEQYWQAYLATLPNATSSAEIYDASQFGDRSDLADKLGNLILKGVKTATCSALWEWEAEGSELPKVGLKTIVLDGNDNPLCIIETIEVVIRAFNEVDTQFAYEEGEDDRSLESWKEGHWKYFWRVLPKIAKKPTPEMLLVCERFRVVYK</sequence>
<feature type="domain" description="ASCH" evidence="1">
    <location>
        <begin position="30"/>
        <end position="153"/>
    </location>
</feature>
<dbReference type="EMBL" id="PVWK01000059">
    <property type="protein sequence ID" value="PSB29724.1"/>
    <property type="molecule type" value="Genomic_DNA"/>
</dbReference>
<protein>
    <submittedName>
        <fullName evidence="2">ASCH domain-containing protein</fullName>
    </submittedName>
</protein>
<evidence type="ECO:0000259" key="1">
    <source>
        <dbReference type="SMART" id="SM01022"/>
    </source>
</evidence>
<accession>A0A2T1EAI1</accession>
<dbReference type="PANTHER" id="PTHR39203">
    <property type="entry name" value="CYTOPLASMIC PROTEIN-RELATED"/>
    <property type="match status" value="1"/>
</dbReference>
<dbReference type="InterPro" id="IPR007374">
    <property type="entry name" value="ASCH_domain"/>
</dbReference>
<dbReference type="InterPro" id="IPR015947">
    <property type="entry name" value="PUA-like_sf"/>
</dbReference>
<keyword evidence="3" id="KW-1185">Reference proteome</keyword>
<reference evidence="2 3" key="2">
    <citation type="submission" date="2018-03" db="EMBL/GenBank/DDBJ databases">
        <title>The ancient ancestry and fast evolution of plastids.</title>
        <authorList>
            <person name="Moore K.R."/>
            <person name="Magnabosco C."/>
            <person name="Momper L."/>
            <person name="Gold D.A."/>
            <person name="Bosak T."/>
            <person name="Fournier G.P."/>
        </authorList>
    </citation>
    <scope>NUCLEOTIDE SEQUENCE [LARGE SCALE GENOMIC DNA]</scope>
    <source>
        <strain evidence="2 3">ULC18</strain>
    </source>
</reference>
<gene>
    <name evidence="2" type="ORF">C7B82_10720</name>
</gene>
<dbReference type="Pfam" id="PF04266">
    <property type="entry name" value="ASCH"/>
    <property type="match status" value="1"/>
</dbReference>
<dbReference type="AlphaFoldDB" id="A0A2T1EAI1"/>
<dbReference type="Gene3D" id="3.10.400.10">
    <property type="entry name" value="Sulfate adenylyltransferase"/>
    <property type="match status" value="1"/>
</dbReference>
<dbReference type="InterPro" id="IPR009326">
    <property type="entry name" value="DUF984"/>
</dbReference>